<feature type="coiled-coil region" evidence="2">
    <location>
        <begin position="61"/>
        <end position="109"/>
    </location>
</feature>
<dbReference type="InterPro" id="IPR036737">
    <property type="entry name" value="OmpA-like_sf"/>
</dbReference>
<name>A0A2T4ZDX0_9HYPH</name>
<dbReference type="InterPro" id="IPR006665">
    <property type="entry name" value="OmpA-like"/>
</dbReference>
<evidence type="ECO:0000256" key="1">
    <source>
        <dbReference type="PROSITE-ProRule" id="PRU00473"/>
    </source>
</evidence>
<gene>
    <name evidence="5" type="ORF">C8P69_10315</name>
</gene>
<dbReference type="GO" id="GO:0016020">
    <property type="term" value="C:membrane"/>
    <property type="evidence" value="ECO:0007669"/>
    <property type="project" value="UniProtKB-UniRule"/>
</dbReference>
<protein>
    <submittedName>
        <fullName evidence="5">Outer membrane protein OmpA-like peptidoglycan-associated protein</fullName>
    </submittedName>
</protein>
<dbReference type="CDD" id="cd07185">
    <property type="entry name" value="OmpA_C-like"/>
    <property type="match status" value="1"/>
</dbReference>
<keyword evidence="6" id="KW-1185">Reference proteome</keyword>
<accession>A0A2T4ZDX0</accession>
<keyword evidence="3" id="KW-1133">Transmembrane helix</keyword>
<evidence type="ECO:0000313" key="5">
    <source>
        <dbReference type="EMBL" id="PTM60091.1"/>
    </source>
</evidence>
<dbReference type="Pfam" id="PF00691">
    <property type="entry name" value="OmpA"/>
    <property type="match status" value="1"/>
</dbReference>
<dbReference type="PROSITE" id="PS51123">
    <property type="entry name" value="OMPA_2"/>
    <property type="match status" value="1"/>
</dbReference>
<proteinExistence type="predicted"/>
<evidence type="ECO:0000313" key="6">
    <source>
        <dbReference type="Proteomes" id="UP000241808"/>
    </source>
</evidence>
<dbReference type="SUPFAM" id="SSF103088">
    <property type="entry name" value="OmpA-like"/>
    <property type="match status" value="1"/>
</dbReference>
<keyword evidence="1 3" id="KW-0472">Membrane</keyword>
<comment type="caution">
    <text evidence="5">The sequence shown here is derived from an EMBL/GenBank/DDBJ whole genome shotgun (WGS) entry which is preliminary data.</text>
</comment>
<dbReference type="PANTHER" id="PTHR30329:SF21">
    <property type="entry name" value="LIPOPROTEIN YIAD-RELATED"/>
    <property type="match status" value="1"/>
</dbReference>
<feature type="transmembrane region" description="Helical" evidence="3">
    <location>
        <begin position="21"/>
        <end position="40"/>
    </location>
</feature>
<keyword evidence="2" id="KW-0175">Coiled coil</keyword>
<dbReference type="EMBL" id="PZZL01000003">
    <property type="protein sequence ID" value="PTM60091.1"/>
    <property type="molecule type" value="Genomic_DNA"/>
</dbReference>
<feature type="domain" description="OmpA-like" evidence="4">
    <location>
        <begin position="144"/>
        <end position="291"/>
    </location>
</feature>
<reference evidence="5 6" key="1">
    <citation type="submission" date="2018-04" db="EMBL/GenBank/DDBJ databases">
        <title>Genomic Encyclopedia of Archaeal and Bacterial Type Strains, Phase II (KMG-II): from individual species to whole genera.</title>
        <authorList>
            <person name="Goeker M."/>
        </authorList>
    </citation>
    <scope>NUCLEOTIDE SEQUENCE [LARGE SCALE GENOMIC DNA]</scope>
    <source>
        <strain evidence="5 6">DSM 25521</strain>
    </source>
</reference>
<dbReference type="Proteomes" id="UP000241808">
    <property type="component" value="Unassembled WGS sequence"/>
</dbReference>
<evidence type="ECO:0000256" key="3">
    <source>
        <dbReference type="SAM" id="Phobius"/>
    </source>
</evidence>
<sequence>MRGISRRRLQEDEEESSFVSMTDLTVSFLFIVMILLAYSASKMATSQTVPKALYDTVVRERDVIAEEKARLDAELKELRLLAEGRRIRIDQLEQKIAELEARLAEKNPLETYMAQVADLRRKVLEGLRAQLKLDFPELQVVVSEQMDALRFKGDGLFDSGRSKLAAGRSDIVRRLATRLNEILPCYTLGRSARWNSTCNSVGAIIEAVQIEGHTDVTGSENANVTLSTERANETFFVMKEREPGLTLHQNMRGQPVMSVAGYGAMRPIVDNATPEGRATNRRIDLRIIMYTPQSSDEIESIRRRLRESVGEVPR</sequence>
<evidence type="ECO:0000259" key="4">
    <source>
        <dbReference type="PROSITE" id="PS51123"/>
    </source>
</evidence>
<dbReference type="Gene3D" id="3.30.1330.60">
    <property type="entry name" value="OmpA-like domain"/>
    <property type="match status" value="1"/>
</dbReference>
<dbReference type="PANTHER" id="PTHR30329">
    <property type="entry name" value="STATOR ELEMENT OF FLAGELLAR MOTOR COMPLEX"/>
    <property type="match status" value="1"/>
</dbReference>
<evidence type="ECO:0000256" key="2">
    <source>
        <dbReference type="SAM" id="Coils"/>
    </source>
</evidence>
<dbReference type="RefSeq" id="WP_108175624.1">
    <property type="nucleotide sequence ID" value="NZ_PZZL01000003.1"/>
</dbReference>
<dbReference type="OrthoDB" id="9814546at2"/>
<keyword evidence="3" id="KW-0812">Transmembrane</keyword>
<dbReference type="AlphaFoldDB" id="A0A2T4ZDX0"/>
<dbReference type="InterPro" id="IPR050330">
    <property type="entry name" value="Bact_OuterMem_StrucFunc"/>
</dbReference>
<organism evidence="5 6">
    <name type="scientific">Phreatobacter oligotrophus</name>
    <dbReference type="NCBI Taxonomy" id="1122261"/>
    <lineage>
        <taxon>Bacteria</taxon>
        <taxon>Pseudomonadati</taxon>
        <taxon>Pseudomonadota</taxon>
        <taxon>Alphaproteobacteria</taxon>
        <taxon>Hyphomicrobiales</taxon>
        <taxon>Phreatobacteraceae</taxon>
        <taxon>Phreatobacter</taxon>
    </lineage>
</organism>